<protein>
    <submittedName>
        <fullName evidence="9">L-arabinose transport system permease protein AraP</fullName>
    </submittedName>
</protein>
<feature type="transmembrane region" description="Helical" evidence="7">
    <location>
        <begin position="197"/>
        <end position="218"/>
    </location>
</feature>
<dbReference type="PROSITE" id="PS50928">
    <property type="entry name" value="ABC_TM1"/>
    <property type="match status" value="1"/>
</dbReference>
<feature type="transmembrane region" description="Helical" evidence="7">
    <location>
        <begin position="71"/>
        <end position="93"/>
    </location>
</feature>
<keyword evidence="2" id="KW-0813">Transport</keyword>
<keyword evidence="6 7" id="KW-0472">Membrane</keyword>
<evidence type="ECO:0000256" key="6">
    <source>
        <dbReference type="ARBA" id="ARBA00023136"/>
    </source>
</evidence>
<keyword evidence="3" id="KW-1003">Cell membrane</keyword>
<keyword evidence="4 7" id="KW-0812">Transmembrane</keyword>
<evidence type="ECO:0000256" key="3">
    <source>
        <dbReference type="ARBA" id="ARBA00022475"/>
    </source>
</evidence>
<dbReference type="PANTHER" id="PTHR30193:SF37">
    <property type="entry name" value="INNER MEMBRANE ABC TRANSPORTER PERMEASE PROTEIN YCJO"/>
    <property type="match status" value="1"/>
</dbReference>
<comment type="caution">
    <text evidence="9">The sequence shown here is derived from an EMBL/GenBank/DDBJ whole genome shotgun (WGS) entry which is preliminary data.</text>
</comment>
<dbReference type="PANTHER" id="PTHR30193">
    <property type="entry name" value="ABC TRANSPORTER PERMEASE PROTEIN"/>
    <property type="match status" value="1"/>
</dbReference>
<keyword evidence="5 7" id="KW-1133">Transmembrane helix</keyword>
<comment type="subcellular location">
    <subcellularLocation>
        <location evidence="1">Cell membrane</location>
        <topology evidence="1">Multi-pass membrane protein</topology>
    </subcellularLocation>
</comment>
<dbReference type="InterPro" id="IPR000515">
    <property type="entry name" value="MetI-like"/>
</dbReference>
<proteinExistence type="predicted"/>
<accession>A0A1J5PJ03</accession>
<dbReference type="InterPro" id="IPR035906">
    <property type="entry name" value="MetI-like_sf"/>
</dbReference>
<feature type="transmembrane region" description="Helical" evidence="7">
    <location>
        <begin position="262"/>
        <end position="284"/>
    </location>
</feature>
<dbReference type="Pfam" id="PF00528">
    <property type="entry name" value="BPD_transp_1"/>
    <property type="match status" value="1"/>
</dbReference>
<feature type="transmembrane region" description="Helical" evidence="7">
    <location>
        <begin position="12"/>
        <end position="31"/>
    </location>
</feature>
<dbReference type="Gene3D" id="1.10.3720.10">
    <property type="entry name" value="MetI-like"/>
    <property type="match status" value="1"/>
</dbReference>
<gene>
    <name evidence="9" type="primary">araP_2</name>
    <name evidence="9" type="ORF">GALL_468110</name>
</gene>
<dbReference type="CDD" id="cd06261">
    <property type="entry name" value="TM_PBP2"/>
    <property type="match status" value="1"/>
</dbReference>
<evidence type="ECO:0000259" key="8">
    <source>
        <dbReference type="PROSITE" id="PS50928"/>
    </source>
</evidence>
<evidence type="ECO:0000256" key="1">
    <source>
        <dbReference type="ARBA" id="ARBA00004651"/>
    </source>
</evidence>
<feature type="domain" description="ABC transmembrane type-1" evidence="8">
    <location>
        <begin position="68"/>
        <end position="280"/>
    </location>
</feature>
<name>A0A1J5PJ03_9ZZZZ</name>
<organism evidence="9">
    <name type="scientific">mine drainage metagenome</name>
    <dbReference type="NCBI Taxonomy" id="410659"/>
    <lineage>
        <taxon>unclassified sequences</taxon>
        <taxon>metagenomes</taxon>
        <taxon>ecological metagenomes</taxon>
    </lineage>
</organism>
<feature type="transmembrane region" description="Helical" evidence="7">
    <location>
        <begin position="105"/>
        <end position="125"/>
    </location>
</feature>
<dbReference type="SUPFAM" id="SSF161098">
    <property type="entry name" value="MetI-like"/>
    <property type="match status" value="1"/>
</dbReference>
<evidence type="ECO:0000256" key="2">
    <source>
        <dbReference type="ARBA" id="ARBA00022448"/>
    </source>
</evidence>
<dbReference type="AlphaFoldDB" id="A0A1J5PJ03"/>
<dbReference type="GO" id="GO:0005886">
    <property type="term" value="C:plasma membrane"/>
    <property type="evidence" value="ECO:0007669"/>
    <property type="project" value="UniProtKB-SubCell"/>
</dbReference>
<dbReference type="EMBL" id="MLJW01003667">
    <property type="protein sequence ID" value="OIQ71569.1"/>
    <property type="molecule type" value="Genomic_DNA"/>
</dbReference>
<sequence length="293" mass="32366">MGETGLRPYKLAFLLPGLLTLLAIILFPLLFTIRVSASGWDAITPGLNWIGGHNYALLWGDLRFWQSLARLSAMAIGTVLIQYVLGFALALLVWRDVKARRFFRLLFLIPMMTTPVIMSVIWRTIFHESLGPANDLLQLVGLGPYPWLTSGGWAMASVMIVEIWQWTPFMFLLLLAGLISLPREPFLAAAIDGAGPIRTFLNVTFPLMATVSIGAIMIRLIEASKLMETVYVLTSGGPGTATETTGYYIYIKGLRDFDIGYAASLSITYLVIMILLLTIVGKLLHRVLIGGRS</sequence>
<evidence type="ECO:0000313" key="9">
    <source>
        <dbReference type="EMBL" id="OIQ71569.1"/>
    </source>
</evidence>
<evidence type="ECO:0000256" key="7">
    <source>
        <dbReference type="SAM" id="Phobius"/>
    </source>
</evidence>
<evidence type="ECO:0000256" key="4">
    <source>
        <dbReference type="ARBA" id="ARBA00022692"/>
    </source>
</evidence>
<dbReference type="InterPro" id="IPR051393">
    <property type="entry name" value="ABC_transporter_permease"/>
</dbReference>
<reference evidence="9" key="1">
    <citation type="submission" date="2016-10" db="EMBL/GenBank/DDBJ databases">
        <title>Sequence of Gallionella enrichment culture.</title>
        <authorList>
            <person name="Poehlein A."/>
            <person name="Muehling M."/>
            <person name="Daniel R."/>
        </authorList>
    </citation>
    <scope>NUCLEOTIDE SEQUENCE</scope>
</reference>
<evidence type="ECO:0000256" key="5">
    <source>
        <dbReference type="ARBA" id="ARBA00022989"/>
    </source>
</evidence>
<dbReference type="GO" id="GO:0055085">
    <property type="term" value="P:transmembrane transport"/>
    <property type="evidence" value="ECO:0007669"/>
    <property type="project" value="InterPro"/>
</dbReference>